<dbReference type="EMBL" id="DVMY01000080">
    <property type="protein sequence ID" value="HIU37596.1"/>
    <property type="molecule type" value="Genomic_DNA"/>
</dbReference>
<dbReference type="Proteomes" id="UP000824083">
    <property type="component" value="Unassembled WGS sequence"/>
</dbReference>
<gene>
    <name evidence="1" type="ORF">IAC56_04920</name>
</gene>
<evidence type="ECO:0000313" key="1">
    <source>
        <dbReference type="EMBL" id="HIU37596.1"/>
    </source>
</evidence>
<accession>A0A9D1IJ33</accession>
<reference evidence="1" key="1">
    <citation type="submission" date="2020-10" db="EMBL/GenBank/DDBJ databases">
        <authorList>
            <person name="Gilroy R."/>
        </authorList>
    </citation>
    <scope>NUCLEOTIDE SEQUENCE</scope>
    <source>
        <strain evidence="1">7463</strain>
    </source>
</reference>
<dbReference type="AlphaFoldDB" id="A0A9D1IJ33"/>
<dbReference type="PANTHER" id="PTHR33747:SF1">
    <property type="entry name" value="ADENYLATE CYCLASE-ASSOCIATED CAP C-TERMINAL DOMAIN-CONTAINING PROTEIN"/>
    <property type="match status" value="1"/>
</dbReference>
<reference evidence="1" key="2">
    <citation type="journal article" date="2021" name="PeerJ">
        <title>Extensive microbial diversity within the chicken gut microbiome revealed by metagenomics and culture.</title>
        <authorList>
            <person name="Gilroy R."/>
            <person name="Ravi A."/>
            <person name="Getino M."/>
            <person name="Pursley I."/>
            <person name="Horton D.L."/>
            <person name="Alikhan N.F."/>
            <person name="Baker D."/>
            <person name="Gharbi K."/>
            <person name="Hall N."/>
            <person name="Watson M."/>
            <person name="Adriaenssens E.M."/>
            <person name="Foster-Nyarko E."/>
            <person name="Jarju S."/>
            <person name="Secka A."/>
            <person name="Antonio M."/>
            <person name="Oren A."/>
            <person name="Chaudhuri R.R."/>
            <person name="La Ragione R."/>
            <person name="Hildebrand F."/>
            <person name="Pallen M.J."/>
        </authorList>
    </citation>
    <scope>NUCLEOTIDE SEQUENCE</scope>
    <source>
        <strain evidence="1">7463</strain>
    </source>
</reference>
<dbReference type="Gene3D" id="3.10.450.50">
    <property type="match status" value="1"/>
</dbReference>
<dbReference type="NCBIfam" id="TIGR02292">
    <property type="entry name" value="ygfB_yecA"/>
    <property type="match status" value="1"/>
</dbReference>
<name>A0A9D1IJ33_9BURK</name>
<dbReference type="Pfam" id="PF02810">
    <property type="entry name" value="SEC-C"/>
    <property type="match status" value="1"/>
</dbReference>
<dbReference type="SUPFAM" id="SSF101327">
    <property type="entry name" value="YgfB-like"/>
    <property type="match status" value="1"/>
</dbReference>
<dbReference type="InterPro" id="IPR004027">
    <property type="entry name" value="SEC_C_motif"/>
</dbReference>
<dbReference type="PANTHER" id="PTHR33747">
    <property type="entry name" value="UPF0225 PROTEIN SCO1677"/>
    <property type="match status" value="1"/>
</dbReference>
<dbReference type="SUPFAM" id="SSF103642">
    <property type="entry name" value="Sec-C motif"/>
    <property type="match status" value="1"/>
</dbReference>
<sequence length="236" mass="26729">MTDHFHPLTDEDINQLDDLLATSSCGDDTFDVSMLDGYLSAIALLNPPLQDESEWYPYIFNEEGSACEVDEPEIIKRLIRQRLREIKAFQAQRQFYNPIIFKIEEDDGTPVTNAEALTALEPWATGFYNALAQYNDRVALTEAVEAQLCRIHRFLQLDDQDPDYAQNLAIREAIEKEHPVNNLEEGMIEMMQGVIEIAKLNLPNKPFSRATPKVGRNDPCPCGSGKKYKNCCGKNA</sequence>
<dbReference type="InterPro" id="IPR011978">
    <property type="entry name" value="YgfB-like"/>
</dbReference>
<dbReference type="Pfam" id="PF03695">
    <property type="entry name" value="UPF0149"/>
    <property type="match status" value="1"/>
</dbReference>
<dbReference type="InterPro" id="IPR036255">
    <property type="entry name" value="YgfB-like_sf"/>
</dbReference>
<comment type="caution">
    <text evidence="1">The sequence shown here is derived from an EMBL/GenBank/DDBJ whole genome shotgun (WGS) entry which is preliminary data.</text>
</comment>
<protein>
    <submittedName>
        <fullName evidence="1">UPF0149 family protein</fullName>
    </submittedName>
</protein>
<evidence type="ECO:0000313" key="2">
    <source>
        <dbReference type="Proteomes" id="UP000824083"/>
    </source>
</evidence>
<organism evidence="1 2">
    <name type="scientific">Candidatus Aphodousia faecigallinarum</name>
    <dbReference type="NCBI Taxonomy" id="2840677"/>
    <lineage>
        <taxon>Bacteria</taxon>
        <taxon>Pseudomonadati</taxon>
        <taxon>Pseudomonadota</taxon>
        <taxon>Betaproteobacteria</taxon>
        <taxon>Burkholderiales</taxon>
        <taxon>Sutterellaceae</taxon>
        <taxon>Sutterellaceae incertae sedis</taxon>
        <taxon>Candidatus Aphodousia</taxon>
    </lineage>
</organism>
<proteinExistence type="predicted"/>